<evidence type="ECO:0000313" key="1">
    <source>
        <dbReference type="EMBL" id="KAA8636488.1"/>
    </source>
</evidence>
<dbReference type="Proteomes" id="UP000433876">
    <property type="component" value="Unassembled WGS sequence"/>
</dbReference>
<gene>
    <name evidence="1" type="ORF">SMACR_01793</name>
</gene>
<protein>
    <recommendedName>
        <fullName evidence="3">F-box domain-containing protein</fullName>
    </recommendedName>
</protein>
<comment type="caution">
    <text evidence="1">The sequence shown here is derived from an EMBL/GenBank/DDBJ whole genome shotgun (WGS) entry which is preliminary data.</text>
</comment>
<dbReference type="AlphaFoldDB" id="A0A8S9A3R7"/>
<sequence length="310" mass="35161">MDSHSVFPFSRLPAELRLKIYKYAWTVPEEKYIYRSKTFGNMNDGDSPCDEYDIDSDYDEYDSDGYYAGERDNDNALRLSVAYVRAQLSAISKLGAISQRIRAVVYPEYFARCTFSGVRTCSRPKRDTSTCTGPLVLNAVLLIQPAYSRTRKSCSTSNGLLTVSRFKNLRSLDVHVDDATDIGPLTDIHWNYYVNQLDHANVDSPAYDSKEAIRRMFYGEERRAKLMEGLLKTHRRKLEKVVVRTDVSSAGVVKLMNEHEAFESWRQLKEDLAVLVAQDASSAVRIPQRLTTWPLSPSTFSSICLDGTAS</sequence>
<reference evidence="1 2" key="1">
    <citation type="submission" date="2017-07" db="EMBL/GenBank/DDBJ databases">
        <title>Genome sequence of the Sordaria macrospora wild type strain R19027.</title>
        <authorList>
            <person name="Nowrousian M."/>
            <person name="Teichert I."/>
            <person name="Kueck U."/>
        </authorList>
    </citation>
    <scope>NUCLEOTIDE SEQUENCE [LARGE SCALE GENOMIC DNA]</scope>
    <source>
        <strain evidence="1 2">R19027</strain>
        <tissue evidence="1">Mycelium</tissue>
    </source>
</reference>
<proteinExistence type="predicted"/>
<name>A0A8S9A3R7_SORMA</name>
<dbReference type="VEuPathDB" id="FungiDB:SMAC_01793"/>
<dbReference type="EMBL" id="NMPR01000003">
    <property type="protein sequence ID" value="KAA8636488.1"/>
    <property type="molecule type" value="Genomic_DNA"/>
</dbReference>
<evidence type="ECO:0008006" key="3">
    <source>
        <dbReference type="Google" id="ProtNLM"/>
    </source>
</evidence>
<accession>A0A8S9A3R7</accession>
<organism evidence="1 2">
    <name type="scientific">Sordaria macrospora</name>
    <dbReference type="NCBI Taxonomy" id="5147"/>
    <lineage>
        <taxon>Eukaryota</taxon>
        <taxon>Fungi</taxon>
        <taxon>Dikarya</taxon>
        <taxon>Ascomycota</taxon>
        <taxon>Pezizomycotina</taxon>
        <taxon>Sordariomycetes</taxon>
        <taxon>Sordariomycetidae</taxon>
        <taxon>Sordariales</taxon>
        <taxon>Sordariaceae</taxon>
        <taxon>Sordaria</taxon>
    </lineage>
</organism>
<evidence type="ECO:0000313" key="2">
    <source>
        <dbReference type="Proteomes" id="UP000433876"/>
    </source>
</evidence>